<dbReference type="InterPro" id="IPR005517">
    <property type="entry name" value="Transl_elong_EFG/EF2_IV"/>
</dbReference>
<dbReference type="InterPro" id="IPR035649">
    <property type="entry name" value="EFG_V"/>
</dbReference>
<dbReference type="InterPro" id="IPR014721">
    <property type="entry name" value="Ribsml_uS5_D2-typ_fold_subgr"/>
</dbReference>
<keyword evidence="6" id="KW-0963">Cytoplasm</keyword>
<comment type="function">
    <text evidence="6">Catalyzes the GTP-dependent ribosomal translocation step during translation elongation. During this step, the ribosome changes from the pre-translocational (PRE) to the post-translocational (POST) state as the newly formed A-site-bound peptidyl-tRNA and P-site-bound deacylated tRNA move to the P and E sites, respectively. Catalyzes the coordinated movement of the two tRNA molecules, the mRNA and conformational changes in the ribosome.</text>
</comment>
<dbReference type="InterPro" id="IPR035647">
    <property type="entry name" value="EFG_III/V"/>
</dbReference>
<dbReference type="Pfam" id="PF03764">
    <property type="entry name" value="EFG_IV"/>
    <property type="match status" value="1"/>
</dbReference>
<dbReference type="GO" id="GO:0003746">
    <property type="term" value="F:translation elongation factor activity"/>
    <property type="evidence" value="ECO:0007669"/>
    <property type="project" value="UniProtKB-UniRule"/>
</dbReference>
<dbReference type="GO" id="GO:0003924">
    <property type="term" value="F:GTPase activity"/>
    <property type="evidence" value="ECO:0007669"/>
    <property type="project" value="InterPro"/>
</dbReference>
<dbReference type="GO" id="GO:0005525">
    <property type="term" value="F:GTP binding"/>
    <property type="evidence" value="ECO:0007669"/>
    <property type="project" value="UniProtKB-UniRule"/>
</dbReference>
<dbReference type="Gene3D" id="3.30.230.10">
    <property type="match status" value="1"/>
</dbReference>
<dbReference type="SMART" id="SM00889">
    <property type="entry name" value="EFG_IV"/>
    <property type="match status" value="1"/>
</dbReference>
<keyword evidence="2 6" id="KW-0547">Nucleotide-binding</keyword>
<dbReference type="PANTHER" id="PTHR43261:SF1">
    <property type="entry name" value="RIBOSOME-RELEASING FACTOR 2, MITOCHONDRIAL"/>
    <property type="match status" value="1"/>
</dbReference>
<evidence type="ECO:0000256" key="3">
    <source>
        <dbReference type="ARBA" id="ARBA00022768"/>
    </source>
</evidence>
<gene>
    <name evidence="6" type="primary">fusA</name>
    <name evidence="9" type="ORF">NPRO_16860</name>
</gene>
<dbReference type="CDD" id="cd01434">
    <property type="entry name" value="EFG_mtEFG1_IV"/>
    <property type="match status" value="1"/>
</dbReference>
<dbReference type="Pfam" id="PF22042">
    <property type="entry name" value="EF-G_D2"/>
    <property type="match status" value="1"/>
</dbReference>
<evidence type="ECO:0000256" key="2">
    <source>
        <dbReference type="ARBA" id="ARBA00022741"/>
    </source>
</evidence>
<organism evidence="9 10">
    <name type="scientific">Candidatus Nitrosymbiomonas proteolyticus</name>
    <dbReference type="NCBI Taxonomy" id="2608984"/>
    <lineage>
        <taxon>Bacteria</taxon>
        <taxon>Bacillati</taxon>
        <taxon>Armatimonadota</taxon>
        <taxon>Armatimonadota incertae sedis</taxon>
        <taxon>Candidatus Nitrosymbiomonas</taxon>
    </lineage>
</organism>
<dbReference type="SUPFAM" id="SSF54980">
    <property type="entry name" value="EF-G C-terminal domain-like"/>
    <property type="match status" value="2"/>
</dbReference>
<dbReference type="CDD" id="cd03713">
    <property type="entry name" value="EFG_mtEFG_C"/>
    <property type="match status" value="1"/>
</dbReference>
<dbReference type="KEGG" id="npy:NPRO_16860"/>
<dbReference type="InterPro" id="IPR000640">
    <property type="entry name" value="EFG_V-like"/>
</dbReference>
<dbReference type="Gene3D" id="3.40.50.300">
    <property type="entry name" value="P-loop containing nucleotide triphosphate hydrolases"/>
    <property type="match status" value="1"/>
</dbReference>
<name>A0A809SA65_9BACT</name>
<dbReference type="NCBIfam" id="TIGR00231">
    <property type="entry name" value="small_GTP"/>
    <property type="match status" value="1"/>
</dbReference>
<proteinExistence type="inferred from homology"/>
<dbReference type="FunFam" id="3.30.230.10:FF:000003">
    <property type="entry name" value="Elongation factor G"/>
    <property type="match status" value="1"/>
</dbReference>
<evidence type="ECO:0000313" key="10">
    <source>
        <dbReference type="Proteomes" id="UP000662873"/>
    </source>
</evidence>
<sequence>MARTHPLERIRNIGIAAHIDAGKTTTTERILYYTGRQHKMGEVHEGSATMDWMEQEQERGITITSAATTCYWKGTNGDREDHRINIIDTPGHVDFTVEVERSLRVLDGVVAVFCAVGGVQPQSETVWRQANKYSVPRIIYVNKMDRLGANFFDVVDKIRKRLGSNAAPIQVPWGAESDYKGYVDLITMKATKYTSDDGKQFEEIDCPPELVELAAEWREKMIESIADFDDSIMETFLEGGEINEADLRSALRKGTIAGNVVPVLSGSSFKNKGVQAMLDAIVDFLPSPLDVGAVHGVDPKTEQEVLRNPSDTEPFCALAFKIMSDKYVGRLTYLRVYSGLLKKGSTVLVCYRDPQTNEFRSRSERVGRILQMHANHREDLDEADAGSIVGVIGLNDVHTGQTVCQEGKAVVLEAIRFPEPVIQIAIEPKSRADQEKLATSLLRLAQEDPTFRMHTDPESGQTIISGMGELHLEIIVDRLSREFGVQANQGKPQVAYRETVRVKSKAEGRFVRQTGGSGQYGHCWLELEPLPPGSGIQFENKVVGGAVPKEFIPAIEKGVREAAQSGIMAGYPVVDVKISVVDGSYHEVDSNENAFRQAGVLGFREAMKKANPVLKEPIMHVEVTTPEANVGDVVGDINSRRGRIEGMEPGMGGVTVINAHVPLAEMFGYVTTLRSLTQGRATPNVTPSHYEEVPQGIAAEIVAKAQGGR</sequence>
<comment type="similarity">
    <text evidence="1 6">Belongs to the TRAFAC class translation factor GTPase superfamily. Classic translation factor GTPase family. EF-G/EF-2 subfamily.</text>
</comment>
<dbReference type="InterPro" id="IPR000795">
    <property type="entry name" value="T_Tr_GTP-bd_dom"/>
</dbReference>
<dbReference type="Gene3D" id="2.40.30.10">
    <property type="entry name" value="Translation factors"/>
    <property type="match status" value="1"/>
</dbReference>
<dbReference type="Pfam" id="PF00679">
    <property type="entry name" value="EFG_C"/>
    <property type="match status" value="1"/>
</dbReference>
<evidence type="ECO:0000313" key="9">
    <source>
        <dbReference type="EMBL" id="BBO24091.1"/>
    </source>
</evidence>
<dbReference type="Gene3D" id="3.30.70.870">
    <property type="entry name" value="Elongation Factor G (Translational Gtpase), domain 3"/>
    <property type="match status" value="1"/>
</dbReference>
<evidence type="ECO:0000256" key="4">
    <source>
        <dbReference type="ARBA" id="ARBA00022917"/>
    </source>
</evidence>
<dbReference type="InterPro" id="IPR047872">
    <property type="entry name" value="EFG_IV"/>
</dbReference>
<dbReference type="InterPro" id="IPR053905">
    <property type="entry name" value="EF-G-like_DII"/>
</dbReference>
<dbReference type="CDD" id="cd01886">
    <property type="entry name" value="EF-G"/>
    <property type="match status" value="1"/>
</dbReference>
<dbReference type="FunFam" id="3.40.50.300:FF:000029">
    <property type="entry name" value="Elongation factor G"/>
    <property type="match status" value="1"/>
</dbReference>
<evidence type="ECO:0000259" key="8">
    <source>
        <dbReference type="PROSITE" id="PS51722"/>
    </source>
</evidence>
<dbReference type="SUPFAM" id="SSF50447">
    <property type="entry name" value="Translation proteins"/>
    <property type="match status" value="1"/>
</dbReference>
<dbReference type="NCBIfam" id="NF009381">
    <property type="entry name" value="PRK12740.1-5"/>
    <property type="match status" value="1"/>
</dbReference>
<feature type="domain" description="Tr-type G" evidence="8">
    <location>
        <begin position="8"/>
        <end position="289"/>
    </location>
</feature>
<dbReference type="FunFam" id="3.30.70.870:FF:000001">
    <property type="entry name" value="Elongation factor G"/>
    <property type="match status" value="1"/>
</dbReference>
<evidence type="ECO:0000256" key="6">
    <source>
        <dbReference type="HAMAP-Rule" id="MF_00054"/>
    </source>
</evidence>
<dbReference type="Pfam" id="PF14492">
    <property type="entry name" value="EFG_III"/>
    <property type="match status" value="1"/>
</dbReference>
<feature type="binding site" evidence="6">
    <location>
        <begin position="88"/>
        <end position="92"/>
    </location>
    <ligand>
        <name>GTP</name>
        <dbReference type="ChEBI" id="CHEBI:37565"/>
    </ligand>
</feature>
<dbReference type="GO" id="GO:0032790">
    <property type="term" value="P:ribosome disassembly"/>
    <property type="evidence" value="ECO:0007669"/>
    <property type="project" value="TreeGrafter"/>
</dbReference>
<keyword evidence="5 6" id="KW-0342">GTP-binding</keyword>
<feature type="binding site" evidence="6">
    <location>
        <begin position="17"/>
        <end position="24"/>
    </location>
    <ligand>
        <name>GTP</name>
        <dbReference type="ChEBI" id="CHEBI:37565"/>
    </ligand>
</feature>
<dbReference type="EMBL" id="AP021858">
    <property type="protein sequence ID" value="BBO24091.1"/>
    <property type="molecule type" value="Genomic_DNA"/>
</dbReference>
<accession>A0A809SA65</accession>
<keyword evidence="4 6" id="KW-0648">Protein biosynthesis</keyword>
<dbReference type="Gene3D" id="3.30.70.240">
    <property type="match status" value="1"/>
</dbReference>
<dbReference type="InterPro" id="IPR041095">
    <property type="entry name" value="EFG_II"/>
</dbReference>
<dbReference type="InterPro" id="IPR020568">
    <property type="entry name" value="Ribosomal_Su5_D2-typ_SF"/>
</dbReference>
<dbReference type="NCBIfam" id="TIGR00484">
    <property type="entry name" value="EF-G"/>
    <property type="match status" value="1"/>
</dbReference>
<evidence type="ECO:0000256" key="5">
    <source>
        <dbReference type="ARBA" id="ARBA00023134"/>
    </source>
</evidence>
<dbReference type="PROSITE" id="PS51722">
    <property type="entry name" value="G_TR_2"/>
    <property type="match status" value="1"/>
</dbReference>
<dbReference type="SMART" id="SM00838">
    <property type="entry name" value="EFG_C"/>
    <property type="match status" value="1"/>
</dbReference>
<dbReference type="SUPFAM" id="SSF52540">
    <property type="entry name" value="P-loop containing nucleoside triphosphate hydrolases"/>
    <property type="match status" value="1"/>
</dbReference>
<evidence type="ECO:0000256" key="7">
    <source>
        <dbReference type="NCBIfam" id="TIGR00484"/>
    </source>
</evidence>
<feature type="binding site" evidence="6">
    <location>
        <begin position="142"/>
        <end position="145"/>
    </location>
    <ligand>
        <name>GTP</name>
        <dbReference type="ChEBI" id="CHEBI:37565"/>
    </ligand>
</feature>
<dbReference type="InterPro" id="IPR009022">
    <property type="entry name" value="EFG_III"/>
</dbReference>
<dbReference type="InterPro" id="IPR027417">
    <property type="entry name" value="P-loop_NTPase"/>
</dbReference>
<dbReference type="InterPro" id="IPR004540">
    <property type="entry name" value="Transl_elong_EFG/EF2"/>
</dbReference>
<protein>
    <recommendedName>
        <fullName evidence="6 7">Elongation factor G</fullName>
        <shortName evidence="6">EF-G</shortName>
    </recommendedName>
</protein>
<dbReference type="FunFam" id="3.30.70.240:FF:000001">
    <property type="entry name" value="Elongation factor G"/>
    <property type="match status" value="1"/>
</dbReference>
<dbReference type="GO" id="GO:0005737">
    <property type="term" value="C:cytoplasm"/>
    <property type="evidence" value="ECO:0007669"/>
    <property type="project" value="UniProtKB-SubCell"/>
</dbReference>
<dbReference type="CDD" id="cd16262">
    <property type="entry name" value="EFG_III"/>
    <property type="match status" value="1"/>
</dbReference>
<dbReference type="FunFam" id="2.40.30.10:FF:000006">
    <property type="entry name" value="Elongation factor G"/>
    <property type="match status" value="1"/>
</dbReference>
<dbReference type="AlphaFoldDB" id="A0A809SA65"/>
<dbReference type="CDD" id="cd04088">
    <property type="entry name" value="EFG_mtEFG_II"/>
    <property type="match status" value="1"/>
</dbReference>
<dbReference type="InterPro" id="IPR031157">
    <property type="entry name" value="G_TR_CS"/>
</dbReference>
<comment type="subcellular location">
    <subcellularLocation>
        <location evidence="6">Cytoplasm</location>
    </subcellularLocation>
</comment>
<dbReference type="SUPFAM" id="SSF54211">
    <property type="entry name" value="Ribosomal protein S5 domain 2-like"/>
    <property type="match status" value="1"/>
</dbReference>
<dbReference type="PROSITE" id="PS00301">
    <property type="entry name" value="G_TR_1"/>
    <property type="match status" value="1"/>
</dbReference>
<dbReference type="InterPro" id="IPR005225">
    <property type="entry name" value="Small_GTP-bd"/>
</dbReference>
<dbReference type="Pfam" id="PF00009">
    <property type="entry name" value="GTP_EFTU"/>
    <property type="match status" value="1"/>
</dbReference>
<dbReference type="InterPro" id="IPR009000">
    <property type="entry name" value="Transl_B-barrel_sf"/>
</dbReference>
<reference evidence="9" key="1">
    <citation type="journal article" name="DNA Res.">
        <title>The physiological potential of anammox bacteria as revealed by their core genome structure.</title>
        <authorList>
            <person name="Okubo T."/>
            <person name="Toyoda A."/>
            <person name="Fukuhara K."/>
            <person name="Uchiyama I."/>
            <person name="Harigaya Y."/>
            <person name="Kuroiwa M."/>
            <person name="Suzuki T."/>
            <person name="Murakami Y."/>
            <person name="Suwa Y."/>
            <person name="Takami H."/>
        </authorList>
    </citation>
    <scope>NUCLEOTIDE SEQUENCE</scope>
    <source>
        <strain evidence="9">317325-2</strain>
    </source>
</reference>
<dbReference type="Proteomes" id="UP000662873">
    <property type="component" value="Chromosome"/>
</dbReference>
<dbReference type="PRINTS" id="PR00315">
    <property type="entry name" value="ELONGATNFCT"/>
</dbReference>
<dbReference type="HAMAP" id="MF_00054_B">
    <property type="entry name" value="EF_G_EF_2_B"/>
    <property type="match status" value="1"/>
</dbReference>
<keyword evidence="3 6" id="KW-0251">Elongation factor</keyword>
<dbReference type="PANTHER" id="PTHR43261">
    <property type="entry name" value="TRANSLATION ELONGATION FACTOR G-RELATED"/>
    <property type="match status" value="1"/>
</dbReference>
<evidence type="ECO:0000256" key="1">
    <source>
        <dbReference type="ARBA" id="ARBA00005870"/>
    </source>
</evidence>